<feature type="transmembrane region" description="Helical" evidence="7">
    <location>
        <begin position="96"/>
        <end position="113"/>
    </location>
</feature>
<evidence type="ECO:0000256" key="5">
    <source>
        <dbReference type="ARBA" id="ARBA00023136"/>
    </source>
</evidence>
<dbReference type="Gene3D" id="1.10.3470.10">
    <property type="entry name" value="ABC transporter involved in vitamin B12 uptake, BtuC"/>
    <property type="match status" value="1"/>
</dbReference>
<keyword evidence="6" id="KW-0813">Transport</keyword>
<evidence type="ECO:0000256" key="7">
    <source>
        <dbReference type="SAM" id="Phobius"/>
    </source>
</evidence>
<evidence type="ECO:0000256" key="3">
    <source>
        <dbReference type="ARBA" id="ARBA00022692"/>
    </source>
</evidence>
<evidence type="ECO:0000256" key="6">
    <source>
        <dbReference type="RuleBase" id="RU003943"/>
    </source>
</evidence>
<dbReference type="GO" id="GO:0043190">
    <property type="term" value="C:ATP-binding cassette (ABC) transporter complex"/>
    <property type="evidence" value="ECO:0007669"/>
    <property type="project" value="InterPro"/>
</dbReference>
<feature type="transmembrane region" description="Helical" evidence="7">
    <location>
        <begin position="20"/>
        <end position="40"/>
    </location>
</feature>
<dbReference type="GO" id="GO:0010043">
    <property type="term" value="P:response to zinc ion"/>
    <property type="evidence" value="ECO:0007669"/>
    <property type="project" value="TreeGrafter"/>
</dbReference>
<dbReference type="GO" id="GO:0055085">
    <property type="term" value="P:transmembrane transport"/>
    <property type="evidence" value="ECO:0007669"/>
    <property type="project" value="InterPro"/>
</dbReference>
<name>A0A9X1V8W7_9BACL</name>
<feature type="transmembrane region" description="Helical" evidence="7">
    <location>
        <begin position="144"/>
        <end position="162"/>
    </location>
</feature>
<dbReference type="RefSeq" id="WP_241714877.1">
    <property type="nucleotide sequence ID" value="NZ_JALBUF010000007.1"/>
</dbReference>
<dbReference type="PANTHER" id="PTHR30477:SF13">
    <property type="entry name" value="IRON TRANSPORT SYSTEM MEMBRANE PROTEIN HI_0360-RELATED"/>
    <property type="match status" value="1"/>
</dbReference>
<evidence type="ECO:0000256" key="4">
    <source>
        <dbReference type="ARBA" id="ARBA00022989"/>
    </source>
</evidence>
<dbReference type="EMBL" id="JALBUF010000007">
    <property type="protein sequence ID" value="MCI0183916.1"/>
    <property type="molecule type" value="Genomic_DNA"/>
</dbReference>
<dbReference type="Pfam" id="PF00950">
    <property type="entry name" value="ABC-3"/>
    <property type="match status" value="1"/>
</dbReference>
<feature type="transmembrane region" description="Helical" evidence="7">
    <location>
        <begin position="72"/>
        <end position="89"/>
    </location>
</feature>
<dbReference type="InterPro" id="IPR037294">
    <property type="entry name" value="ABC_BtuC-like"/>
</dbReference>
<organism evidence="8 9">
    <name type="scientific">Sulfoacidibacillus ferrooxidans</name>
    <dbReference type="NCBI Taxonomy" id="2005001"/>
    <lineage>
        <taxon>Bacteria</taxon>
        <taxon>Bacillati</taxon>
        <taxon>Bacillota</taxon>
        <taxon>Bacilli</taxon>
        <taxon>Bacillales</taxon>
        <taxon>Alicyclobacillaceae</taxon>
        <taxon>Sulfoacidibacillus</taxon>
    </lineage>
</organism>
<comment type="subcellular location">
    <subcellularLocation>
        <location evidence="6">Cell membrane</location>
        <topology evidence="6">Multi-pass membrane protein</topology>
    </subcellularLocation>
    <subcellularLocation>
        <location evidence="1">Membrane</location>
        <topology evidence="1">Multi-pass membrane protein</topology>
    </subcellularLocation>
</comment>
<evidence type="ECO:0000313" key="8">
    <source>
        <dbReference type="EMBL" id="MCI0183916.1"/>
    </source>
</evidence>
<keyword evidence="9" id="KW-1185">Reference proteome</keyword>
<dbReference type="SUPFAM" id="SSF81345">
    <property type="entry name" value="ABC transporter involved in vitamin B12 uptake, BtuC"/>
    <property type="match status" value="1"/>
</dbReference>
<evidence type="ECO:0000313" key="9">
    <source>
        <dbReference type="Proteomes" id="UP001139263"/>
    </source>
</evidence>
<feature type="transmembrane region" description="Helical" evidence="7">
    <location>
        <begin position="251"/>
        <end position="270"/>
    </location>
</feature>
<evidence type="ECO:0000256" key="1">
    <source>
        <dbReference type="ARBA" id="ARBA00004141"/>
    </source>
</evidence>
<dbReference type="AlphaFoldDB" id="A0A9X1V8W7"/>
<evidence type="ECO:0000256" key="2">
    <source>
        <dbReference type="ARBA" id="ARBA00008034"/>
    </source>
</evidence>
<proteinExistence type="inferred from homology"/>
<reference evidence="8" key="1">
    <citation type="submission" date="2022-03" db="EMBL/GenBank/DDBJ databases">
        <title>Draft Genome Sequence of Firmicute Strain S0AB, a Heterotrophic Iron/Sulfur-Oxidizing Extreme Acidophile.</title>
        <authorList>
            <person name="Vergara E."/>
            <person name="Pakostova E."/>
            <person name="Johnson D.B."/>
            <person name="Holmes D.S."/>
        </authorList>
    </citation>
    <scope>NUCLEOTIDE SEQUENCE</scope>
    <source>
        <strain evidence="8">S0AB</strain>
    </source>
</reference>
<accession>A0A9X1V8W7</accession>
<dbReference type="InterPro" id="IPR001626">
    <property type="entry name" value="ABC_TroCD"/>
</dbReference>
<keyword evidence="5 7" id="KW-0472">Membrane</keyword>
<dbReference type="Proteomes" id="UP001139263">
    <property type="component" value="Unassembled WGS sequence"/>
</dbReference>
<keyword evidence="4 7" id="KW-1133">Transmembrane helix</keyword>
<gene>
    <name evidence="8" type="primary">znuB_1</name>
    <name evidence="8" type="ORF">MM817_02208</name>
</gene>
<comment type="caution">
    <text evidence="8">The sequence shown here is derived from an EMBL/GenBank/DDBJ whole genome shotgun (WGS) entry which is preliminary data.</text>
</comment>
<protein>
    <submittedName>
        <fullName evidence="8">High-affinity zinc uptake system membrane protein ZnuB</fullName>
    </submittedName>
</protein>
<sequence length="294" mass="31423">MSNVLQFIFAPGMFTQSYMINAWLGATIVAIIAGFVGFFVVLRGTAFVAHALPKGGFAGAAGTALLNQNTELGLILFTVGGAMSIGWLGRKGSHGVVTALILVFLLGLGSLFLDLNNVYAPEIFSLLFGEILGVNNAEVAFTGWIGFLVVISLLFMFRPLLFSSISGNVARARGIHVNQLDMLFLIIVGLATAITVPIVGALLTFSLMIAPAAAAGYITHHPIRNIAVSIAFALLTVWLALLIAYDTGWPVGFFVASFSTICYGMARFSYSLRKHKDAHLFASKSSTSYMDELQ</sequence>
<comment type="similarity">
    <text evidence="2 6">Belongs to the ABC-3 integral membrane protein family.</text>
</comment>
<dbReference type="PANTHER" id="PTHR30477">
    <property type="entry name" value="ABC-TRANSPORTER METAL-BINDING PROTEIN"/>
    <property type="match status" value="1"/>
</dbReference>
<feature type="transmembrane region" description="Helical" evidence="7">
    <location>
        <begin position="182"/>
        <end position="214"/>
    </location>
</feature>
<feature type="transmembrane region" description="Helical" evidence="7">
    <location>
        <begin position="226"/>
        <end position="245"/>
    </location>
</feature>
<keyword evidence="3 6" id="KW-0812">Transmembrane</keyword>